<dbReference type="Proteomes" id="UP001501468">
    <property type="component" value="Unassembled WGS sequence"/>
</dbReference>
<comment type="caution">
    <text evidence="1">The sequence shown here is derived from an EMBL/GenBank/DDBJ whole genome shotgun (WGS) entry which is preliminary data.</text>
</comment>
<dbReference type="RefSeq" id="WP_344947822.1">
    <property type="nucleotide sequence ID" value="NZ_BAABDC010000004.1"/>
</dbReference>
<sequence length="44" mass="4865">MGDRVSHLRHGLGVVVACSPETVTLRFESGVVRVNSPFDRLTRL</sequence>
<keyword evidence="2" id="KW-1185">Reference proteome</keyword>
<evidence type="ECO:0000313" key="2">
    <source>
        <dbReference type="Proteomes" id="UP001501468"/>
    </source>
</evidence>
<name>A0ABP7DWK9_9MICO</name>
<evidence type="ECO:0008006" key="3">
    <source>
        <dbReference type="Google" id="ProtNLM"/>
    </source>
</evidence>
<proteinExistence type="predicted"/>
<dbReference type="EMBL" id="BAABDC010000004">
    <property type="protein sequence ID" value="GAA3710276.1"/>
    <property type="molecule type" value="Genomic_DNA"/>
</dbReference>
<reference evidence="2" key="1">
    <citation type="journal article" date="2019" name="Int. J. Syst. Evol. Microbiol.">
        <title>The Global Catalogue of Microorganisms (GCM) 10K type strain sequencing project: providing services to taxonomists for standard genome sequencing and annotation.</title>
        <authorList>
            <consortium name="The Broad Institute Genomics Platform"/>
            <consortium name="The Broad Institute Genome Sequencing Center for Infectious Disease"/>
            <person name="Wu L."/>
            <person name="Ma J."/>
        </authorList>
    </citation>
    <scope>NUCLEOTIDE SEQUENCE [LARGE SCALE GENOMIC DNA]</scope>
    <source>
        <strain evidence="2">JCM 17125</strain>
    </source>
</reference>
<evidence type="ECO:0000313" key="1">
    <source>
        <dbReference type="EMBL" id="GAA3710276.1"/>
    </source>
</evidence>
<accession>A0ABP7DWK9</accession>
<gene>
    <name evidence="1" type="ORF">GCM10022399_28930</name>
</gene>
<protein>
    <recommendedName>
        <fullName evidence="3">DUF3553 domain-containing protein</fullName>
    </recommendedName>
</protein>
<organism evidence="1 2">
    <name type="scientific">Terrabacter ginsenosidimutans</name>
    <dbReference type="NCBI Taxonomy" id="490575"/>
    <lineage>
        <taxon>Bacteria</taxon>
        <taxon>Bacillati</taxon>
        <taxon>Actinomycetota</taxon>
        <taxon>Actinomycetes</taxon>
        <taxon>Micrococcales</taxon>
        <taxon>Intrasporangiaceae</taxon>
        <taxon>Terrabacter</taxon>
    </lineage>
</organism>